<sequence>MVNLSINPHHLKDHRSTVVIKIQIALPQLWIFLWPEEQWPSATPWLVPKINSVTTSRDKEEEGDTSHWWKGYFQNPNNKNSQSLSLCDLASACRRSSLRISAYRFALRRWRTTAPSSPSLTPFRRWPLGLARWVQSSGLGEGLDSSIRSTIGREIFGGLDELILGSALPAPMEQIAQPTPSASSDVPPRKLVRQLDFTAAFYGGGPPSPMATVALDPSLQQQLPLLAPASLPMSLSSISSISVPAAFLPSYHESLQQATITQATVTRITTTLQCKGWYTNKKEELQLQTLKMLEASLGSDLPFIYMEGYTTWYYQGCMYCECFASGVYCDGCNCTNCCNNVENETVRHEAVEAILERNPNAFRPKIGSRPYALRENKDETVEPPPLVGRHNKGCHCKKSGCLKRYCECFQANILCSENCKCMDCKNFEGSGERNALFRGDHGSTLCMQYTTNDSSNGAIGAPVLLSSSASKKRKHQDTFFCTSSKDQPAKSLAPILQVKNSVQVCSTSIPVASSTTAAPVASNKVTYRSLLADAVQTEHVRDLCKVLVVVSGEVAKKIAGMTDAIQIESEISNVVIFPGNFRNCLGHRSGHPYFHRQVQELAEQEGHAESSQHSDHDRDSRQKDSATQSTSAEVCSNEIPINKPITEETVSECGEAEERGRAMSPGTLALMCDEQDMIFVASQTTATDPRLSSNQSTSEAYAEQERVILIEFREYLHKLVNHGRRKEEKYTSMSSQYQKPIQNMELACNGVATASVPVSVEIAQTRKVGLPYSNNILQLDCKP</sequence>
<organism evidence="6 7">
    <name type="scientific">Zingiber officinale</name>
    <name type="common">Ginger</name>
    <name type="synonym">Amomum zingiber</name>
    <dbReference type="NCBI Taxonomy" id="94328"/>
    <lineage>
        <taxon>Eukaryota</taxon>
        <taxon>Viridiplantae</taxon>
        <taxon>Streptophyta</taxon>
        <taxon>Embryophyta</taxon>
        <taxon>Tracheophyta</taxon>
        <taxon>Spermatophyta</taxon>
        <taxon>Magnoliopsida</taxon>
        <taxon>Liliopsida</taxon>
        <taxon>Zingiberales</taxon>
        <taxon>Zingiberaceae</taxon>
        <taxon>Zingiber</taxon>
    </lineage>
</organism>
<dbReference type="PROSITE" id="PS51634">
    <property type="entry name" value="CRC"/>
    <property type="match status" value="1"/>
</dbReference>
<dbReference type="InterPro" id="IPR005172">
    <property type="entry name" value="CRC"/>
</dbReference>
<dbReference type="AlphaFoldDB" id="A0A8J5FIT2"/>
<evidence type="ECO:0000256" key="2">
    <source>
        <dbReference type="ARBA" id="ARBA00007267"/>
    </source>
</evidence>
<evidence type="ECO:0000256" key="4">
    <source>
        <dbReference type="SAM" id="MobiDB-lite"/>
    </source>
</evidence>
<feature type="compositionally biased region" description="Polar residues" evidence="4">
    <location>
        <begin position="625"/>
        <end position="634"/>
    </location>
</feature>
<gene>
    <name evidence="6" type="ORF">ZIOFF_050283</name>
</gene>
<name>A0A8J5FIT2_ZINOF</name>
<dbReference type="Proteomes" id="UP000734854">
    <property type="component" value="Unassembled WGS sequence"/>
</dbReference>
<dbReference type="GO" id="GO:0006355">
    <property type="term" value="P:regulation of DNA-templated transcription"/>
    <property type="evidence" value="ECO:0007669"/>
    <property type="project" value="TreeGrafter"/>
</dbReference>
<comment type="subcellular location">
    <subcellularLocation>
        <location evidence="1">Nucleus</location>
    </subcellularLocation>
</comment>
<protein>
    <recommendedName>
        <fullName evidence="5">CRC domain-containing protein</fullName>
    </recommendedName>
</protein>
<feature type="compositionally biased region" description="Basic and acidic residues" evidence="4">
    <location>
        <begin position="604"/>
        <end position="624"/>
    </location>
</feature>
<dbReference type="SMART" id="SM01114">
    <property type="entry name" value="CXC"/>
    <property type="match status" value="2"/>
</dbReference>
<evidence type="ECO:0000256" key="1">
    <source>
        <dbReference type="ARBA" id="ARBA00004123"/>
    </source>
</evidence>
<comment type="caution">
    <text evidence="6">The sequence shown here is derived from an EMBL/GenBank/DDBJ whole genome shotgun (WGS) entry which is preliminary data.</text>
</comment>
<feature type="domain" description="CRC" evidence="5">
    <location>
        <begin position="307"/>
        <end position="429"/>
    </location>
</feature>
<evidence type="ECO:0000313" key="7">
    <source>
        <dbReference type="Proteomes" id="UP000734854"/>
    </source>
</evidence>
<dbReference type="EMBL" id="JACMSC010000014">
    <property type="protein sequence ID" value="KAG6489025.1"/>
    <property type="molecule type" value="Genomic_DNA"/>
</dbReference>
<dbReference type="Pfam" id="PF03638">
    <property type="entry name" value="TCR"/>
    <property type="match status" value="1"/>
</dbReference>
<reference evidence="6 7" key="1">
    <citation type="submission" date="2020-08" db="EMBL/GenBank/DDBJ databases">
        <title>Plant Genome Project.</title>
        <authorList>
            <person name="Zhang R.-G."/>
        </authorList>
    </citation>
    <scope>NUCLEOTIDE SEQUENCE [LARGE SCALE GENOMIC DNA]</scope>
    <source>
        <tissue evidence="6">Rhizome</tissue>
    </source>
</reference>
<evidence type="ECO:0000313" key="6">
    <source>
        <dbReference type="EMBL" id="KAG6489025.1"/>
    </source>
</evidence>
<proteinExistence type="inferred from homology"/>
<evidence type="ECO:0000256" key="3">
    <source>
        <dbReference type="ARBA" id="ARBA00023242"/>
    </source>
</evidence>
<keyword evidence="3" id="KW-0539">Nucleus</keyword>
<dbReference type="PANTHER" id="PTHR12446">
    <property type="entry name" value="TESMIN/TSO1-RELATED"/>
    <property type="match status" value="1"/>
</dbReference>
<comment type="similarity">
    <text evidence="2">Belongs to the lin-54 family.</text>
</comment>
<dbReference type="InterPro" id="IPR033467">
    <property type="entry name" value="Tesmin/TSO1-like_CXC"/>
</dbReference>
<feature type="region of interest" description="Disordered" evidence="4">
    <location>
        <begin position="601"/>
        <end position="641"/>
    </location>
</feature>
<dbReference type="GO" id="GO:0005634">
    <property type="term" value="C:nucleus"/>
    <property type="evidence" value="ECO:0007669"/>
    <property type="project" value="UniProtKB-SubCell"/>
</dbReference>
<keyword evidence="7" id="KW-1185">Reference proteome</keyword>
<evidence type="ECO:0000259" key="5">
    <source>
        <dbReference type="PROSITE" id="PS51634"/>
    </source>
</evidence>
<accession>A0A8J5FIT2</accession>
<dbReference type="InterPro" id="IPR028307">
    <property type="entry name" value="Lin-54_fam"/>
</dbReference>
<dbReference type="PANTHER" id="PTHR12446:SF34">
    <property type="entry name" value="PROTEIN LIN-54 HOMOLOG"/>
    <property type="match status" value="1"/>
</dbReference>